<dbReference type="AlphaFoldDB" id="A0A9X9MAC8"/>
<comment type="caution">
    <text evidence="1">The sequence shown here is derived from an EMBL/GenBank/DDBJ whole genome shotgun (WGS) entry which is preliminary data.</text>
</comment>
<evidence type="ECO:0000313" key="1">
    <source>
        <dbReference type="EMBL" id="VCX40665.1"/>
    </source>
</evidence>
<proteinExistence type="predicted"/>
<evidence type="ECO:0000313" key="2">
    <source>
        <dbReference type="Proteomes" id="UP000269945"/>
    </source>
</evidence>
<gene>
    <name evidence="1" type="ORF">BN2614_LOCUS1</name>
</gene>
<protein>
    <submittedName>
        <fullName evidence="1">Uncharacterized protein</fullName>
    </submittedName>
</protein>
<feature type="non-terminal residue" evidence="1">
    <location>
        <position position="1"/>
    </location>
</feature>
<feature type="non-terminal residue" evidence="1">
    <location>
        <position position="57"/>
    </location>
</feature>
<dbReference type="Proteomes" id="UP000269945">
    <property type="component" value="Unassembled WGS sequence"/>
</dbReference>
<name>A0A9X9MAC8_GULGU</name>
<dbReference type="EMBL" id="CYRY02045299">
    <property type="protein sequence ID" value="VCX40665.1"/>
    <property type="molecule type" value="Genomic_DNA"/>
</dbReference>
<reference evidence="1 2" key="1">
    <citation type="submission" date="2018-10" db="EMBL/GenBank/DDBJ databases">
        <authorList>
            <person name="Ekblom R."/>
            <person name="Jareborg N."/>
        </authorList>
    </citation>
    <scope>NUCLEOTIDE SEQUENCE [LARGE SCALE GENOMIC DNA]</scope>
    <source>
        <tissue evidence="1">Muscle</tissue>
    </source>
</reference>
<sequence>GSWGSLVQPQSYPGCAALLLFGAPPGPGHCGLHGQGGPRCSGLPGDIVLLLLVQRVG</sequence>
<organism evidence="1 2">
    <name type="scientific">Gulo gulo</name>
    <name type="common">Wolverine</name>
    <name type="synonym">Gluton</name>
    <dbReference type="NCBI Taxonomy" id="48420"/>
    <lineage>
        <taxon>Eukaryota</taxon>
        <taxon>Metazoa</taxon>
        <taxon>Chordata</taxon>
        <taxon>Craniata</taxon>
        <taxon>Vertebrata</taxon>
        <taxon>Euteleostomi</taxon>
        <taxon>Mammalia</taxon>
        <taxon>Eutheria</taxon>
        <taxon>Laurasiatheria</taxon>
        <taxon>Carnivora</taxon>
        <taxon>Caniformia</taxon>
        <taxon>Musteloidea</taxon>
        <taxon>Mustelidae</taxon>
        <taxon>Guloninae</taxon>
        <taxon>Gulo</taxon>
    </lineage>
</organism>
<accession>A0A9X9MAC8</accession>
<keyword evidence="2" id="KW-1185">Reference proteome</keyword>